<sequence>MPVSTDFSSPVYWSNRFESEQSFEWLISDQDLLPFIEENLPQQFLLPYEDTTQNEKGDEEDHQQSDIRPEKTLNVLHFGSGTSSLGSSLQRYFDSAKSTSKTKEKGKCKDKVQVYDSDYVPTPQSSHSSDVDIPFILLDVLSLQSLKSNTPEDEWDLIIDKSTCDAISCGGPIPLSIEEEGKGAEGESGSLPYPIGKLLYNLSKVTKIGGRWISISYSLNRFDDEIYTKYGWKLIKKQMISTTYIPGGRIVKDPRSGEERVVHEPETGVWMYVLGRV</sequence>
<proteinExistence type="predicted"/>
<name>A0A1B9J3C2_9TREE</name>
<organism evidence="1 2">
    <name type="scientific">Kwoniella mangroviensis CBS 10435</name>
    <dbReference type="NCBI Taxonomy" id="1331196"/>
    <lineage>
        <taxon>Eukaryota</taxon>
        <taxon>Fungi</taxon>
        <taxon>Dikarya</taxon>
        <taxon>Basidiomycota</taxon>
        <taxon>Agaricomycotina</taxon>
        <taxon>Tremellomycetes</taxon>
        <taxon>Tremellales</taxon>
        <taxon>Cryptococcaceae</taxon>
        <taxon>Kwoniella</taxon>
    </lineage>
</organism>
<dbReference type="EMBL" id="KI669459">
    <property type="protein sequence ID" value="OCF62287.1"/>
    <property type="molecule type" value="Genomic_DNA"/>
</dbReference>
<dbReference type="InterPro" id="IPR029063">
    <property type="entry name" value="SAM-dependent_MTases_sf"/>
</dbReference>
<evidence type="ECO:0000313" key="2">
    <source>
        <dbReference type="Proteomes" id="UP000092583"/>
    </source>
</evidence>
<dbReference type="STRING" id="1331196.A0A1B9J3C2"/>
<reference evidence="2" key="2">
    <citation type="submission" date="2013-12" db="EMBL/GenBank/DDBJ databases">
        <title>Evolution of pathogenesis and genome organization in the Tremellales.</title>
        <authorList>
            <person name="Cuomo C."/>
            <person name="Litvintseva A."/>
            <person name="Heitman J."/>
            <person name="Chen Y."/>
            <person name="Sun S."/>
            <person name="Springer D."/>
            <person name="Dromer F."/>
            <person name="Young S."/>
            <person name="Zeng Q."/>
            <person name="Chapman S."/>
            <person name="Gujja S."/>
            <person name="Saif S."/>
            <person name="Birren B."/>
        </authorList>
    </citation>
    <scope>NUCLEOTIDE SEQUENCE [LARGE SCALE GENOMIC DNA]</scope>
    <source>
        <strain evidence="2">CBS 10435</strain>
    </source>
</reference>
<dbReference type="AlphaFoldDB" id="A0A1B9J3C2"/>
<dbReference type="OrthoDB" id="411785at2759"/>
<protein>
    <recommendedName>
        <fullName evidence="3">Methyltransferase type 11 domain-containing protein</fullName>
    </recommendedName>
</protein>
<reference evidence="1 2" key="1">
    <citation type="submission" date="2013-07" db="EMBL/GenBank/DDBJ databases">
        <title>The Genome Sequence of Kwoniella mangroviensis CBS10435.</title>
        <authorList>
            <consortium name="The Broad Institute Genome Sequencing Platform"/>
            <person name="Cuomo C."/>
            <person name="Litvintseva A."/>
            <person name="Chen Y."/>
            <person name="Heitman J."/>
            <person name="Sun S."/>
            <person name="Springer D."/>
            <person name="Dromer F."/>
            <person name="Young S.K."/>
            <person name="Zeng Q."/>
            <person name="Gargeya S."/>
            <person name="Fitzgerald M."/>
            <person name="Abouelleil A."/>
            <person name="Alvarado L."/>
            <person name="Berlin A.M."/>
            <person name="Chapman S.B."/>
            <person name="Dewar J."/>
            <person name="Goldberg J."/>
            <person name="Griggs A."/>
            <person name="Gujja S."/>
            <person name="Hansen M."/>
            <person name="Howarth C."/>
            <person name="Imamovic A."/>
            <person name="Larimer J."/>
            <person name="McCowan C."/>
            <person name="Murphy C."/>
            <person name="Pearson M."/>
            <person name="Priest M."/>
            <person name="Roberts A."/>
            <person name="Saif S."/>
            <person name="Shea T."/>
            <person name="Sykes S."/>
            <person name="Wortman J."/>
            <person name="Nusbaum C."/>
            <person name="Birren B."/>
        </authorList>
    </citation>
    <scope>NUCLEOTIDE SEQUENCE [LARGE SCALE GENOMIC DNA]</scope>
    <source>
        <strain evidence="1 2">CBS 10435</strain>
    </source>
</reference>
<gene>
    <name evidence="1" type="ORF">L486_01955</name>
</gene>
<dbReference type="Gene3D" id="3.40.50.150">
    <property type="entry name" value="Vaccinia Virus protein VP39"/>
    <property type="match status" value="1"/>
</dbReference>
<keyword evidence="2" id="KW-1185">Reference proteome</keyword>
<accession>A0A1B9J3C2</accession>
<evidence type="ECO:0000313" key="1">
    <source>
        <dbReference type="EMBL" id="OCF62287.1"/>
    </source>
</evidence>
<dbReference type="Proteomes" id="UP000092583">
    <property type="component" value="Unassembled WGS sequence"/>
</dbReference>
<evidence type="ECO:0008006" key="3">
    <source>
        <dbReference type="Google" id="ProtNLM"/>
    </source>
</evidence>